<dbReference type="Pfam" id="PF00408">
    <property type="entry name" value="PGM_PMM_IV"/>
    <property type="match status" value="1"/>
</dbReference>
<feature type="binding site" evidence="16">
    <location>
        <position position="319"/>
    </location>
    <ligand>
        <name>Mg(2+)</name>
        <dbReference type="ChEBI" id="CHEBI:18420"/>
    </ligand>
</feature>
<keyword evidence="9 13" id="KW-0413">Isomerase</keyword>
<dbReference type="Pfam" id="PF21405">
    <property type="entry name" value="AMG1_II"/>
    <property type="match status" value="1"/>
</dbReference>
<feature type="binding site" evidence="15">
    <location>
        <position position="546"/>
    </location>
    <ligand>
        <name>substrate</name>
    </ligand>
</feature>
<feature type="domain" description="Phosphoacetylglucosamine mutase AMG1" evidence="19">
    <location>
        <begin position="336"/>
        <end position="476"/>
    </location>
</feature>
<feature type="domain" description="Alpha-D-phosphohexomutase C-terminal" evidence="17">
    <location>
        <begin position="493"/>
        <end position="566"/>
    </location>
</feature>
<gene>
    <name evidence="21" type="ORF">GE061_015018</name>
</gene>
<accession>A0A8S9XJV5</accession>
<evidence type="ECO:0000256" key="12">
    <source>
        <dbReference type="ARBA" id="ARBA00070218"/>
    </source>
</evidence>
<proteinExistence type="inferred from homology"/>
<dbReference type="InterPro" id="IPR049023">
    <property type="entry name" value="AMG1_II"/>
</dbReference>
<dbReference type="InterPro" id="IPR005844">
    <property type="entry name" value="A-D-PHexomutase_a/b/a-I"/>
</dbReference>
<feature type="binding site" evidence="16">
    <location>
        <position position="317"/>
    </location>
    <ligand>
        <name>Mg(2+)</name>
        <dbReference type="ChEBI" id="CHEBI:18420"/>
    </ligand>
</feature>
<dbReference type="PANTHER" id="PTHR45955">
    <property type="entry name" value="PHOSPHOACETYLGLUCOSAMINE MUTASE"/>
    <property type="match status" value="1"/>
</dbReference>
<dbReference type="FunFam" id="3.40.120.10:FF:000013">
    <property type="entry name" value="Phosphoacetylglucosamine mutase"/>
    <property type="match status" value="1"/>
</dbReference>
<dbReference type="InterPro" id="IPR049022">
    <property type="entry name" value="AMG1_III"/>
</dbReference>
<evidence type="ECO:0000256" key="6">
    <source>
        <dbReference type="ARBA" id="ARBA00022723"/>
    </source>
</evidence>
<dbReference type="SUPFAM" id="SSF55957">
    <property type="entry name" value="Phosphoglucomutase, C-terminal domain"/>
    <property type="match status" value="1"/>
</dbReference>
<keyword evidence="6 13" id="KW-0479">Metal-binding</keyword>
<evidence type="ECO:0000256" key="3">
    <source>
        <dbReference type="ARBA" id="ARBA00010231"/>
    </source>
</evidence>
<evidence type="ECO:0000256" key="16">
    <source>
        <dbReference type="PIRSR" id="PIRSR016408-3"/>
    </source>
</evidence>
<comment type="similarity">
    <text evidence="3 13">Belongs to the phosphohexose mutase family.</text>
</comment>
<dbReference type="AlphaFoldDB" id="A0A8S9XJV5"/>
<sequence length="580" mass="64188">MNRLRRVWRLSPAIPTCPVLYPVTTTFTFHRQISPRATDRKMQATIEKYPRKNDVYIQYGTAGFRTKAELLDHVVFRMGVLAALRSRAKGSMAIGVMITASHNPEPDNGVKLVDPHGEMLEVAWEAIASRLANASDSEFQEELAKVAIQTGVDVNKPALVFIGRDTRSSSERLGEAAIAGVKFYQGTAVDHGQVTTPMLHYYVYAHNMNLTPDPQLEDSYFSKLASSFISLSKEITTKKNYSPFVDFDGANGVGALAIEKLLPRLGNTLLLTVHNTDTVTPSTLNKECGADYVKTHVAAPKGFEPTPNKRIVSVDGDADRVIYSYVDSQKQFHLMDGDHIASLVAGYLMEMVKDSGLELSLGLVQTAYANGNSTKYITETMKIPVAFTSTGVKHLHHKALEYDIGVYFEANGHGTVVFSNNARNLVLQAMNDEKLDESKRRVIMRLKQVMEVINSTVGDAISDMLLVETVLKARGWSMEDWEAAYQDLPSRLMKVHVKDRNVIETVDADRKCSKPDGLQKEIDRVVSSYSFGRSFVRPSGTEDVVRVYAEAETQVEADKLAVEVARVVYNNADGVGPIPS</sequence>
<evidence type="ECO:0000256" key="5">
    <source>
        <dbReference type="ARBA" id="ARBA00022553"/>
    </source>
</evidence>
<feature type="binding site" evidence="16">
    <location>
        <position position="315"/>
    </location>
    <ligand>
        <name>Mg(2+)</name>
        <dbReference type="ChEBI" id="CHEBI:18420"/>
    </ligand>
</feature>
<dbReference type="PANTHER" id="PTHR45955:SF1">
    <property type="entry name" value="PHOSPHOACETYLGLUCOSAMINE MUTASE"/>
    <property type="match status" value="1"/>
</dbReference>
<dbReference type="InterPro" id="IPR036900">
    <property type="entry name" value="A-D-PHexomutase_C_sf"/>
</dbReference>
<keyword evidence="22" id="KW-1185">Reference proteome</keyword>
<keyword evidence="7 13" id="KW-0460">Magnesium</keyword>
<dbReference type="InterPro" id="IPR016657">
    <property type="entry name" value="PAGM"/>
</dbReference>
<dbReference type="Pfam" id="PF02878">
    <property type="entry name" value="PGM_PMM_I"/>
    <property type="match status" value="2"/>
</dbReference>
<dbReference type="OrthoDB" id="1928at2759"/>
<dbReference type="Pfam" id="PF21404">
    <property type="entry name" value="AMG1_III"/>
    <property type="match status" value="1"/>
</dbReference>
<feature type="binding site" description="via phosphate group" evidence="16">
    <location>
        <position position="101"/>
    </location>
    <ligand>
        <name>Mg(2+)</name>
        <dbReference type="ChEBI" id="CHEBI:18420"/>
    </ligand>
</feature>
<feature type="domain" description="Alpha-D-phosphohexomutase alpha/beta/alpha" evidence="18">
    <location>
        <begin position="92"/>
        <end position="132"/>
    </location>
</feature>
<dbReference type="PIRSF" id="PIRSF016408">
    <property type="entry name" value="PAGM"/>
    <property type="match status" value="1"/>
</dbReference>
<evidence type="ECO:0000256" key="7">
    <source>
        <dbReference type="ARBA" id="ARBA00022842"/>
    </source>
</evidence>
<dbReference type="Proteomes" id="UP000466442">
    <property type="component" value="Unassembled WGS sequence"/>
</dbReference>
<comment type="cofactor">
    <cofactor evidence="13 16">
        <name>Mg(2+)</name>
        <dbReference type="ChEBI" id="CHEBI:18420"/>
    </cofactor>
    <text evidence="13 16">Binds 1 Mg(2+) ion per subunit.</text>
</comment>
<dbReference type="GO" id="GO:0004610">
    <property type="term" value="F:phosphoacetylglucosamine mutase activity"/>
    <property type="evidence" value="ECO:0007669"/>
    <property type="project" value="UniProtKB-UniRule"/>
</dbReference>
<evidence type="ECO:0000259" key="19">
    <source>
        <dbReference type="Pfam" id="PF21404"/>
    </source>
</evidence>
<dbReference type="InterPro" id="IPR016066">
    <property type="entry name" value="A-D-PHexomutase_CS"/>
</dbReference>
<reference evidence="21" key="1">
    <citation type="journal article" date="2021" name="Mol. Ecol. Resour.">
        <title>Apolygus lucorum genome provides insights into omnivorousness and mesophyll feeding.</title>
        <authorList>
            <person name="Liu Y."/>
            <person name="Liu H."/>
            <person name="Wang H."/>
            <person name="Huang T."/>
            <person name="Liu B."/>
            <person name="Yang B."/>
            <person name="Yin L."/>
            <person name="Li B."/>
            <person name="Zhang Y."/>
            <person name="Zhang S."/>
            <person name="Jiang F."/>
            <person name="Zhang X."/>
            <person name="Ren Y."/>
            <person name="Wang B."/>
            <person name="Wang S."/>
            <person name="Lu Y."/>
            <person name="Wu K."/>
            <person name="Fan W."/>
            <person name="Wang G."/>
        </authorList>
    </citation>
    <scope>NUCLEOTIDE SEQUENCE</scope>
    <source>
        <strain evidence="21">12Hb</strain>
    </source>
</reference>
<keyword evidence="5" id="KW-0597">Phosphoprotein</keyword>
<evidence type="ECO:0000256" key="15">
    <source>
        <dbReference type="PIRSR" id="PIRSR016408-2"/>
    </source>
</evidence>
<dbReference type="SUPFAM" id="SSF53738">
    <property type="entry name" value="Phosphoglucomutase, first 3 domains"/>
    <property type="match status" value="3"/>
</dbReference>
<comment type="caution">
    <text evidence="21">The sequence shown here is derived from an EMBL/GenBank/DDBJ whole genome shotgun (WGS) entry which is preliminary data.</text>
</comment>
<dbReference type="GO" id="GO:0000287">
    <property type="term" value="F:magnesium ion binding"/>
    <property type="evidence" value="ECO:0007669"/>
    <property type="project" value="InterPro"/>
</dbReference>
<evidence type="ECO:0000313" key="22">
    <source>
        <dbReference type="Proteomes" id="UP000466442"/>
    </source>
</evidence>
<feature type="binding site" evidence="15">
    <location>
        <begin position="409"/>
        <end position="411"/>
    </location>
    <ligand>
        <name>substrate</name>
    </ligand>
</feature>
<feature type="domain" description="Alpha-D-phosphohexomutase alpha/beta/alpha" evidence="18">
    <location>
        <begin position="138"/>
        <end position="207"/>
    </location>
</feature>
<feature type="binding site" evidence="15">
    <location>
        <begin position="537"/>
        <end position="541"/>
    </location>
    <ligand>
        <name>substrate</name>
    </ligand>
</feature>
<dbReference type="FunFam" id="3.40.120.10:FF:000015">
    <property type="entry name" value="Phosphoacetylglucosamine mutase"/>
    <property type="match status" value="1"/>
</dbReference>
<evidence type="ECO:0000259" key="17">
    <source>
        <dbReference type="Pfam" id="PF00408"/>
    </source>
</evidence>
<feature type="domain" description="Phosphoacetylglucosamine mutase AMG1" evidence="20">
    <location>
        <begin position="217"/>
        <end position="322"/>
    </location>
</feature>
<dbReference type="PROSITE" id="PS00710">
    <property type="entry name" value="PGM_PMM"/>
    <property type="match status" value="1"/>
</dbReference>
<dbReference type="InterPro" id="IPR005843">
    <property type="entry name" value="A-D-PHexomutase_C"/>
</dbReference>
<dbReference type="FunFam" id="3.30.310.50:FF:000003">
    <property type="entry name" value="Phosphoacetylglucosamine mutase"/>
    <property type="match status" value="1"/>
</dbReference>
<evidence type="ECO:0000256" key="10">
    <source>
        <dbReference type="ARBA" id="ARBA00023277"/>
    </source>
</evidence>
<dbReference type="InterPro" id="IPR016055">
    <property type="entry name" value="A-D-PHexomutase_a/b/a-I/II/III"/>
</dbReference>
<dbReference type="Gene3D" id="3.40.120.10">
    <property type="entry name" value="Alpha-D-Glucose-1,6-Bisphosphate, subunit A, domain 3"/>
    <property type="match status" value="3"/>
</dbReference>
<evidence type="ECO:0000256" key="14">
    <source>
        <dbReference type="PIRSR" id="PIRSR016408-1"/>
    </source>
</evidence>
<evidence type="ECO:0000256" key="8">
    <source>
        <dbReference type="ARBA" id="ARBA00022990"/>
    </source>
</evidence>
<dbReference type="GO" id="GO:0006048">
    <property type="term" value="P:UDP-N-acetylglucosamine biosynthetic process"/>
    <property type="evidence" value="ECO:0007669"/>
    <property type="project" value="UniProtKB-UniRule"/>
</dbReference>
<keyword evidence="10" id="KW-0119">Carbohydrate metabolism</keyword>
<evidence type="ECO:0000259" key="20">
    <source>
        <dbReference type="Pfam" id="PF21405"/>
    </source>
</evidence>
<comment type="pathway">
    <text evidence="2 13">Nucleotide-sugar biosynthesis; UDP-N-acetyl-alpha-D-glucosamine biosynthesis; N-acetyl-alpha-D-glucosamine 1-phosphate from alpha-D-glucosamine 6-phosphate (route I): step 2/2.</text>
</comment>
<keyword evidence="8" id="KW-0007">Acetylation</keyword>
<evidence type="ECO:0000256" key="13">
    <source>
        <dbReference type="PIRNR" id="PIRNR016408"/>
    </source>
</evidence>
<evidence type="ECO:0000256" key="1">
    <source>
        <dbReference type="ARBA" id="ARBA00000558"/>
    </source>
</evidence>
<evidence type="ECO:0000256" key="4">
    <source>
        <dbReference type="ARBA" id="ARBA00012731"/>
    </source>
</evidence>
<dbReference type="EC" id="5.4.2.3" evidence="4 13"/>
<comment type="catalytic activity">
    <reaction evidence="1 13">
        <text>N-acetyl-alpha-D-glucosamine 1-phosphate = N-acetyl-D-glucosamine 6-phosphate</text>
        <dbReference type="Rhea" id="RHEA:23804"/>
        <dbReference type="ChEBI" id="CHEBI:57513"/>
        <dbReference type="ChEBI" id="CHEBI:57776"/>
        <dbReference type="EC" id="5.4.2.3"/>
    </reaction>
</comment>
<protein>
    <recommendedName>
        <fullName evidence="12 13">Phosphoacetylglucosamine mutase</fullName>
        <shortName evidence="13">PAGM</shortName>
        <ecNumber evidence="4 13">5.4.2.3</ecNumber>
    </recommendedName>
    <alternativeName>
        <fullName evidence="13">Acetylglucosamine phosphomutase</fullName>
    </alternativeName>
    <alternativeName>
        <fullName evidence="13">N-acetylglucosamine-phosphate mutase</fullName>
    </alternativeName>
</protein>
<evidence type="ECO:0000256" key="2">
    <source>
        <dbReference type="ARBA" id="ARBA00004865"/>
    </source>
</evidence>
<name>A0A8S9XJV5_APOLU</name>
<evidence type="ECO:0000259" key="18">
    <source>
        <dbReference type="Pfam" id="PF02878"/>
    </source>
</evidence>
<evidence type="ECO:0000313" key="21">
    <source>
        <dbReference type="EMBL" id="KAF6209273.1"/>
    </source>
</evidence>
<comment type="function">
    <text evidence="11 13">Catalyzes the conversion of GlcNAc-6-P into GlcNAc-1-P during the synthesis of uridine diphosphate/UDP-GlcNAc, a sugar nucleotide critical to multiple glycosylation pathways including protein N- and O-glycosylation.</text>
</comment>
<dbReference type="Gene3D" id="3.30.310.50">
    <property type="entry name" value="Alpha-D-phosphohexomutase, C-terminal domain"/>
    <property type="match status" value="1"/>
</dbReference>
<organism evidence="21 22">
    <name type="scientific">Apolygus lucorum</name>
    <name type="common">Small green plant bug</name>
    <name type="synonym">Lygocoris lucorum</name>
    <dbReference type="NCBI Taxonomy" id="248454"/>
    <lineage>
        <taxon>Eukaryota</taxon>
        <taxon>Metazoa</taxon>
        <taxon>Ecdysozoa</taxon>
        <taxon>Arthropoda</taxon>
        <taxon>Hexapoda</taxon>
        <taxon>Insecta</taxon>
        <taxon>Pterygota</taxon>
        <taxon>Neoptera</taxon>
        <taxon>Paraneoptera</taxon>
        <taxon>Hemiptera</taxon>
        <taxon>Heteroptera</taxon>
        <taxon>Panheteroptera</taxon>
        <taxon>Cimicomorpha</taxon>
        <taxon>Miridae</taxon>
        <taxon>Mirini</taxon>
        <taxon>Apolygus</taxon>
    </lineage>
</organism>
<feature type="active site" description="Phosphoserine intermediate" evidence="14">
    <location>
        <position position="101"/>
    </location>
</feature>
<dbReference type="EMBL" id="WIXP02000006">
    <property type="protein sequence ID" value="KAF6209273.1"/>
    <property type="molecule type" value="Genomic_DNA"/>
</dbReference>
<dbReference type="GO" id="GO:0005975">
    <property type="term" value="P:carbohydrate metabolic process"/>
    <property type="evidence" value="ECO:0007669"/>
    <property type="project" value="InterPro"/>
</dbReference>
<evidence type="ECO:0000256" key="11">
    <source>
        <dbReference type="ARBA" id="ARBA00060228"/>
    </source>
</evidence>
<evidence type="ECO:0000256" key="9">
    <source>
        <dbReference type="ARBA" id="ARBA00023235"/>
    </source>
</evidence>
<dbReference type="CDD" id="cd03086">
    <property type="entry name" value="PGM3"/>
    <property type="match status" value="1"/>
</dbReference>